<dbReference type="AlphaFoldDB" id="A0A0A9EH36"/>
<keyword evidence="1" id="KW-1133">Transmembrane helix</keyword>
<evidence type="ECO:0000313" key="2">
    <source>
        <dbReference type="EMBL" id="JAD99401.1"/>
    </source>
</evidence>
<accession>A0A0A9EH36</accession>
<dbReference type="EMBL" id="GBRH01198494">
    <property type="protein sequence ID" value="JAD99401.1"/>
    <property type="molecule type" value="Transcribed_RNA"/>
</dbReference>
<feature type="transmembrane region" description="Helical" evidence="1">
    <location>
        <begin position="66"/>
        <end position="83"/>
    </location>
</feature>
<evidence type="ECO:0000256" key="1">
    <source>
        <dbReference type="SAM" id="Phobius"/>
    </source>
</evidence>
<organism evidence="2">
    <name type="scientific">Arundo donax</name>
    <name type="common">Giant reed</name>
    <name type="synonym">Donax arundinaceus</name>
    <dbReference type="NCBI Taxonomy" id="35708"/>
    <lineage>
        <taxon>Eukaryota</taxon>
        <taxon>Viridiplantae</taxon>
        <taxon>Streptophyta</taxon>
        <taxon>Embryophyta</taxon>
        <taxon>Tracheophyta</taxon>
        <taxon>Spermatophyta</taxon>
        <taxon>Magnoliopsida</taxon>
        <taxon>Liliopsida</taxon>
        <taxon>Poales</taxon>
        <taxon>Poaceae</taxon>
        <taxon>PACMAD clade</taxon>
        <taxon>Arundinoideae</taxon>
        <taxon>Arundineae</taxon>
        <taxon>Arundo</taxon>
    </lineage>
</organism>
<proteinExistence type="predicted"/>
<sequence>MTDDSLIRSFDDLAKLLWIGMILELHRVLNRYQNMHYSFSWLKHWYLMPVLASNSNHNYLNSMTNSVIYLINCMYETFFVFWFN</sequence>
<keyword evidence="1" id="KW-0812">Transmembrane</keyword>
<keyword evidence="1" id="KW-0472">Membrane</keyword>
<reference evidence="2" key="1">
    <citation type="submission" date="2014-09" db="EMBL/GenBank/DDBJ databases">
        <authorList>
            <person name="Magalhaes I.L.F."/>
            <person name="Oliveira U."/>
            <person name="Santos F.R."/>
            <person name="Vidigal T.H.D.A."/>
            <person name="Brescovit A.D."/>
            <person name="Santos A.J."/>
        </authorList>
    </citation>
    <scope>NUCLEOTIDE SEQUENCE</scope>
    <source>
        <tissue evidence="2">Shoot tissue taken approximately 20 cm above the soil surface</tissue>
    </source>
</reference>
<name>A0A0A9EH36_ARUDO</name>
<reference evidence="2" key="2">
    <citation type="journal article" date="2015" name="Data Brief">
        <title>Shoot transcriptome of the giant reed, Arundo donax.</title>
        <authorList>
            <person name="Barrero R.A."/>
            <person name="Guerrero F.D."/>
            <person name="Moolhuijzen P."/>
            <person name="Goolsby J.A."/>
            <person name="Tidwell J."/>
            <person name="Bellgard S.E."/>
            <person name="Bellgard M.I."/>
        </authorList>
    </citation>
    <scope>NUCLEOTIDE SEQUENCE</scope>
    <source>
        <tissue evidence="2">Shoot tissue taken approximately 20 cm above the soil surface</tissue>
    </source>
</reference>
<protein>
    <submittedName>
        <fullName evidence="2">Uncharacterized protein</fullName>
    </submittedName>
</protein>